<organism evidence="2 3">
    <name type="scientific">Paramuricea clavata</name>
    <name type="common">Red gorgonian</name>
    <name type="synonym">Violescent sea-whip</name>
    <dbReference type="NCBI Taxonomy" id="317549"/>
    <lineage>
        <taxon>Eukaryota</taxon>
        <taxon>Metazoa</taxon>
        <taxon>Cnidaria</taxon>
        <taxon>Anthozoa</taxon>
        <taxon>Octocorallia</taxon>
        <taxon>Malacalcyonacea</taxon>
        <taxon>Plexauridae</taxon>
        <taxon>Paramuricea</taxon>
    </lineage>
</organism>
<evidence type="ECO:0000313" key="3">
    <source>
        <dbReference type="Proteomes" id="UP001152795"/>
    </source>
</evidence>
<dbReference type="InterPro" id="IPR004942">
    <property type="entry name" value="Roadblock/LAMTOR2_dom"/>
</dbReference>
<protein>
    <submittedName>
        <fullName evidence="2">Uncharacterized protein</fullName>
    </submittedName>
</protein>
<evidence type="ECO:0000256" key="1">
    <source>
        <dbReference type="ARBA" id="ARBA00007191"/>
    </source>
</evidence>
<dbReference type="Gene3D" id="3.30.450.30">
    <property type="entry name" value="Dynein light chain 2a, cytoplasmic"/>
    <property type="match status" value="1"/>
</dbReference>
<comment type="caution">
    <text evidence="2">The sequence shown here is derived from an EMBL/GenBank/DDBJ whole genome shotgun (WGS) entry which is preliminary data.</text>
</comment>
<proteinExistence type="inferred from homology"/>
<keyword evidence="3" id="KW-1185">Reference proteome</keyword>
<dbReference type="Pfam" id="PF03259">
    <property type="entry name" value="Robl_LC7"/>
    <property type="match status" value="1"/>
</dbReference>
<dbReference type="OrthoDB" id="5980420at2759"/>
<dbReference type="SUPFAM" id="SSF103196">
    <property type="entry name" value="Roadblock/LC7 domain"/>
    <property type="match status" value="1"/>
</dbReference>
<accession>A0A6S7IST3</accession>
<comment type="similarity">
    <text evidence="1">Belongs to the GAMAD family.</text>
</comment>
<dbReference type="AlphaFoldDB" id="A0A6S7IST3"/>
<dbReference type="SMART" id="SM00960">
    <property type="entry name" value="Robl_LC7"/>
    <property type="match status" value="1"/>
</dbReference>
<evidence type="ECO:0000313" key="2">
    <source>
        <dbReference type="EMBL" id="CAB4005038.1"/>
    </source>
</evidence>
<dbReference type="Proteomes" id="UP001152795">
    <property type="component" value="Unassembled WGS sequence"/>
</dbReference>
<sequence length="116" mass="13145">MESKKQNFDTSIILPTLERLENDPTVIGVMVVGNDGYPIRSSLDSATTINYLENFGSLIELARYTVRNLDPTDELNFLRMRTSDYEIMIAPEKEYSLLVLQKGNAGSISRRDRLGK</sequence>
<name>A0A6S7IST3_PARCT</name>
<gene>
    <name evidence="2" type="ORF">PACLA_8A015817</name>
</gene>
<dbReference type="EMBL" id="CACRXK020005078">
    <property type="protein sequence ID" value="CAB4005038.1"/>
    <property type="molecule type" value="Genomic_DNA"/>
</dbReference>
<reference evidence="2" key="1">
    <citation type="submission" date="2020-04" db="EMBL/GenBank/DDBJ databases">
        <authorList>
            <person name="Alioto T."/>
            <person name="Alioto T."/>
            <person name="Gomez Garrido J."/>
        </authorList>
    </citation>
    <scope>NUCLEOTIDE SEQUENCE</scope>
    <source>
        <strain evidence="2">A484AB</strain>
    </source>
</reference>
<dbReference type="PANTHER" id="PTHR10779">
    <property type="entry name" value="DYNEIN LIGHT CHAIN ROADBLOCK"/>
    <property type="match status" value="1"/>
</dbReference>